<dbReference type="AlphaFoldDB" id="A0A2I1NCN5"/>
<feature type="domain" description="DNA methylase N-4/N-6" evidence="7">
    <location>
        <begin position="74"/>
        <end position="224"/>
    </location>
</feature>
<evidence type="ECO:0000256" key="1">
    <source>
        <dbReference type="ARBA" id="ARBA00006594"/>
    </source>
</evidence>
<comment type="catalytic activity">
    <reaction evidence="6">
        <text>a 2'-deoxyadenosine in DNA + S-adenosyl-L-methionine = an N(6)-methyl-2'-deoxyadenosine in DNA + S-adenosyl-L-homocysteine + H(+)</text>
        <dbReference type="Rhea" id="RHEA:15197"/>
        <dbReference type="Rhea" id="RHEA-COMP:12418"/>
        <dbReference type="Rhea" id="RHEA-COMP:12419"/>
        <dbReference type="ChEBI" id="CHEBI:15378"/>
        <dbReference type="ChEBI" id="CHEBI:57856"/>
        <dbReference type="ChEBI" id="CHEBI:59789"/>
        <dbReference type="ChEBI" id="CHEBI:90615"/>
        <dbReference type="ChEBI" id="CHEBI:90616"/>
        <dbReference type="EC" id="2.1.1.72"/>
    </reaction>
</comment>
<evidence type="ECO:0000256" key="4">
    <source>
        <dbReference type="ARBA" id="ARBA00022679"/>
    </source>
</evidence>
<sequence length="530" mass="61732">MLRNLRRAISNQQSAISNQQSAISAAENFLKFSRNSELNRARNLPLDTICDNLIIKGNNLLALYTLKSKFGGKVKLIYIDPPYNTGNDSFNYNDNFNHSTWLTFMKNRLEIAREFLRDDGVIFVQCDDNEQAYLKVLMDEIFGRENFSTIITCKVKAPSGVGIGREPFFDCAEYLLVYAKNKKKWNFNLIKTETSIVGEKYDKTKDNYNKFFKKINLKKKKKIKNSDNIFYLDDSDYEIASISAKDRTPNNYFINFDNVFRTAPSKENTIRETIASSKVKSNFFIIKKDDSYKFIYKNEDILMLKDYCKEDKNNKQIIKLDYITNIMTNDLWQGISSEGQIQFKNAKKPESLIKRIIEISTQPNDIVMDFFLGSGTTSAVAHKMNRQYIGIEQMDYIESVSVERLKKVIEGEQGGISKAINWQGGGEFIYFELAKFNQKFIDKISDAKVKDILNIYDEICEKAFLNYDADSKILKDKKDDFKEFNLAEQKEFLLNILNKNMLYVNLDDIEDENYEISQKDKELNKDFYNE</sequence>
<protein>
    <recommendedName>
        <fullName evidence="2">site-specific DNA-methyltransferase (adenine-specific)</fullName>
        <ecNumber evidence="2">2.1.1.72</ecNumber>
    </recommendedName>
</protein>
<dbReference type="PRINTS" id="PR00508">
    <property type="entry name" value="S21N4MTFRASE"/>
</dbReference>
<keyword evidence="3 8" id="KW-0489">Methyltransferase</keyword>
<dbReference type="InterPro" id="IPR002941">
    <property type="entry name" value="DNA_methylase_N4/N6"/>
</dbReference>
<dbReference type="PIRSF" id="PIRSF015855">
    <property type="entry name" value="TypeIII_Mtase_mKpnI"/>
    <property type="match status" value="1"/>
</dbReference>
<feature type="domain" description="DNA methylase N-4/N-6" evidence="7">
    <location>
        <begin position="282"/>
        <end position="398"/>
    </location>
</feature>
<dbReference type="SUPFAM" id="SSF53335">
    <property type="entry name" value="S-adenosyl-L-methionine-dependent methyltransferases"/>
    <property type="match status" value="1"/>
</dbReference>
<dbReference type="Pfam" id="PF01555">
    <property type="entry name" value="N6_N4_Mtase"/>
    <property type="match status" value="2"/>
</dbReference>
<comment type="similarity">
    <text evidence="1">Belongs to the N(4)/N(6)-methyltransferase family.</text>
</comment>
<evidence type="ECO:0000256" key="5">
    <source>
        <dbReference type="ARBA" id="ARBA00022691"/>
    </source>
</evidence>
<evidence type="ECO:0000259" key="7">
    <source>
        <dbReference type="Pfam" id="PF01555"/>
    </source>
</evidence>
<dbReference type="EC" id="2.1.1.72" evidence="2"/>
<accession>A0A2I1NCN5</accession>
<dbReference type="Proteomes" id="UP000234639">
    <property type="component" value="Unassembled WGS sequence"/>
</dbReference>
<dbReference type="Gene3D" id="3.40.50.150">
    <property type="entry name" value="Vaccinia Virus protein VP39"/>
    <property type="match status" value="2"/>
</dbReference>
<dbReference type="GO" id="GO:0003677">
    <property type="term" value="F:DNA binding"/>
    <property type="evidence" value="ECO:0007669"/>
    <property type="project" value="InterPro"/>
</dbReference>
<dbReference type="InterPro" id="IPR002052">
    <property type="entry name" value="DNA_methylase_N6_adenine_CS"/>
</dbReference>
<organism evidence="8 9">
    <name type="scientific">Campylobacter ureolyticus</name>
    <dbReference type="NCBI Taxonomy" id="827"/>
    <lineage>
        <taxon>Bacteria</taxon>
        <taxon>Pseudomonadati</taxon>
        <taxon>Campylobacterota</taxon>
        <taxon>Epsilonproteobacteria</taxon>
        <taxon>Campylobacterales</taxon>
        <taxon>Campylobacteraceae</taxon>
        <taxon>Campylobacter</taxon>
    </lineage>
</organism>
<dbReference type="GO" id="GO:0008170">
    <property type="term" value="F:N-methyltransferase activity"/>
    <property type="evidence" value="ECO:0007669"/>
    <property type="project" value="InterPro"/>
</dbReference>
<keyword evidence="4 8" id="KW-0808">Transferase</keyword>
<dbReference type="InterPro" id="IPR001091">
    <property type="entry name" value="RM_Methyltransferase"/>
</dbReference>
<evidence type="ECO:0000256" key="3">
    <source>
        <dbReference type="ARBA" id="ARBA00022603"/>
    </source>
</evidence>
<dbReference type="EMBL" id="PKHU01000001">
    <property type="protein sequence ID" value="PKZ30144.1"/>
    <property type="molecule type" value="Genomic_DNA"/>
</dbReference>
<dbReference type="InterPro" id="IPR002295">
    <property type="entry name" value="N4/N6-MTase_EcoPI_Mod-like"/>
</dbReference>
<comment type="caution">
    <text evidence="8">The sequence shown here is derived from an EMBL/GenBank/DDBJ whole genome shotgun (WGS) entry which is preliminary data.</text>
</comment>
<evidence type="ECO:0000256" key="6">
    <source>
        <dbReference type="ARBA" id="ARBA00047942"/>
    </source>
</evidence>
<dbReference type="PROSITE" id="PS00092">
    <property type="entry name" value="N6_MTASE"/>
    <property type="match status" value="1"/>
</dbReference>
<reference evidence="8 9" key="1">
    <citation type="submission" date="2017-12" db="EMBL/GenBank/DDBJ databases">
        <title>Phylogenetic diversity of female urinary microbiome.</title>
        <authorList>
            <person name="Thomas-White K."/>
            <person name="Wolfe A.J."/>
        </authorList>
    </citation>
    <scope>NUCLEOTIDE SEQUENCE [LARGE SCALE GENOMIC DNA]</scope>
    <source>
        <strain evidence="8 9">UMB0112</strain>
    </source>
</reference>
<evidence type="ECO:0000313" key="8">
    <source>
        <dbReference type="EMBL" id="PKZ30144.1"/>
    </source>
</evidence>
<dbReference type="GO" id="GO:0009007">
    <property type="term" value="F:site-specific DNA-methyltransferase (adenine-specific) activity"/>
    <property type="evidence" value="ECO:0007669"/>
    <property type="project" value="UniProtKB-EC"/>
</dbReference>
<gene>
    <name evidence="8" type="ORF">CYJ41_01505</name>
</gene>
<proteinExistence type="inferred from homology"/>
<dbReference type="GO" id="GO:0032259">
    <property type="term" value="P:methylation"/>
    <property type="evidence" value="ECO:0007669"/>
    <property type="project" value="UniProtKB-KW"/>
</dbReference>
<evidence type="ECO:0000313" key="9">
    <source>
        <dbReference type="Proteomes" id="UP000234639"/>
    </source>
</evidence>
<dbReference type="InterPro" id="IPR029063">
    <property type="entry name" value="SAM-dependent_MTases_sf"/>
</dbReference>
<evidence type="ECO:0000256" key="2">
    <source>
        <dbReference type="ARBA" id="ARBA00011900"/>
    </source>
</evidence>
<keyword evidence="5" id="KW-0949">S-adenosyl-L-methionine</keyword>
<name>A0A2I1NCN5_9BACT</name>